<evidence type="ECO:0000259" key="2">
    <source>
        <dbReference type="SMART" id="SM00382"/>
    </source>
</evidence>
<gene>
    <name evidence="3" type="ORF">SAMN05660420_00974</name>
</gene>
<dbReference type="PANTHER" id="PTHR35894:SF1">
    <property type="entry name" value="PHOSPHORIBULOKINASE _ URIDINE KINASE FAMILY"/>
    <property type="match status" value="1"/>
</dbReference>
<dbReference type="InterPro" id="IPR052026">
    <property type="entry name" value="ExeA_AAA_ATPase_DNA-bind"/>
</dbReference>
<dbReference type="InterPro" id="IPR027417">
    <property type="entry name" value="P-loop_NTPase"/>
</dbReference>
<dbReference type="SMART" id="SM00382">
    <property type="entry name" value="AAA"/>
    <property type="match status" value="1"/>
</dbReference>
<dbReference type="Gene3D" id="3.40.50.300">
    <property type="entry name" value="P-loop containing nucleotide triphosphate hydrolases"/>
    <property type="match status" value="1"/>
</dbReference>
<keyword evidence="1" id="KW-1133">Transmembrane helix</keyword>
<dbReference type="GO" id="GO:0016887">
    <property type="term" value="F:ATP hydrolysis activity"/>
    <property type="evidence" value="ECO:0007669"/>
    <property type="project" value="InterPro"/>
</dbReference>
<dbReference type="STRING" id="37625.SAMN05660420_00974"/>
<accession>A0A1H3XH48</accession>
<keyword evidence="1" id="KW-0472">Membrane</keyword>
<protein>
    <submittedName>
        <fullName evidence="3">Type II secretory pathway, component ExeA (Predicted ATPase)</fullName>
    </submittedName>
</protein>
<dbReference type="PANTHER" id="PTHR35894">
    <property type="entry name" value="GENERAL SECRETION PATHWAY PROTEIN A-RELATED"/>
    <property type="match status" value="1"/>
</dbReference>
<dbReference type="CDD" id="cd00009">
    <property type="entry name" value="AAA"/>
    <property type="match status" value="1"/>
</dbReference>
<proteinExistence type="predicted"/>
<evidence type="ECO:0000313" key="3">
    <source>
        <dbReference type="EMBL" id="SDZ98755.1"/>
    </source>
</evidence>
<keyword evidence="1" id="KW-0812">Transmembrane</keyword>
<dbReference type="EMBL" id="FNQN01000002">
    <property type="protein sequence ID" value="SDZ98755.1"/>
    <property type="molecule type" value="Genomic_DNA"/>
</dbReference>
<feature type="domain" description="AAA+ ATPase" evidence="2">
    <location>
        <begin position="42"/>
        <end position="196"/>
    </location>
</feature>
<dbReference type="Proteomes" id="UP000199409">
    <property type="component" value="Unassembled WGS sequence"/>
</dbReference>
<reference evidence="3 4" key="1">
    <citation type="submission" date="2016-10" db="EMBL/GenBank/DDBJ databases">
        <authorList>
            <person name="de Groot N.N."/>
        </authorList>
    </citation>
    <scope>NUCLEOTIDE SEQUENCE [LARGE SCALE GENOMIC DNA]</scope>
    <source>
        <strain evidence="3 4">DSM 7343</strain>
    </source>
</reference>
<dbReference type="Pfam" id="PF13401">
    <property type="entry name" value="AAA_22"/>
    <property type="match status" value="1"/>
</dbReference>
<dbReference type="OrthoDB" id="9779230at2"/>
<dbReference type="SUPFAM" id="SSF52540">
    <property type="entry name" value="P-loop containing nucleoside triphosphate hydrolases"/>
    <property type="match status" value="1"/>
</dbReference>
<keyword evidence="4" id="KW-1185">Reference proteome</keyword>
<dbReference type="AlphaFoldDB" id="A0A1H3XH48"/>
<evidence type="ECO:0000256" key="1">
    <source>
        <dbReference type="SAM" id="Phobius"/>
    </source>
</evidence>
<dbReference type="InterPro" id="IPR003593">
    <property type="entry name" value="AAA+_ATPase"/>
</dbReference>
<dbReference type="InterPro" id="IPR049945">
    <property type="entry name" value="AAA_22"/>
</dbReference>
<evidence type="ECO:0000313" key="4">
    <source>
        <dbReference type="Proteomes" id="UP000199409"/>
    </source>
</evidence>
<organism evidence="3 4">
    <name type="scientific">Desulfuromusa kysingii</name>
    <dbReference type="NCBI Taxonomy" id="37625"/>
    <lineage>
        <taxon>Bacteria</taxon>
        <taxon>Pseudomonadati</taxon>
        <taxon>Thermodesulfobacteriota</taxon>
        <taxon>Desulfuromonadia</taxon>
        <taxon>Desulfuromonadales</taxon>
        <taxon>Geopsychrobacteraceae</taxon>
        <taxon>Desulfuromusa</taxon>
    </lineage>
</organism>
<name>A0A1H3XH48_9BACT</name>
<sequence>MYKDYFGLKEDPFSIAPDPQFLYMSARHREALAHLIYGMKSDSGFVLLTGEVGTGKTTVCRCLLGQVPENSEIAFILNPKLSVVELLATICDELAIVYPQENSSVKVFIDLINRYLLDAHSQEKQTVLIIDEAQNLSVDVLEQIRLLTNLETDKRKLLQVIMLGQPELNHMLERQELRQLAQRVTARYHLEPLSKNEIGAYLNHRLAIAGVERPLFPAATVAKLYKLTGGVPRLINLLCDRGLLGAYVRSVNIVSPALLTEAANEVFGPKRGKKSAGDNFWQWFWVAVLSALLVVGIYFLFVLVRQPSPENSIEKQNVVVPINPVETEVEKQN</sequence>
<dbReference type="RefSeq" id="WP_092345271.1">
    <property type="nucleotide sequence ID" value="NZ_FNQN01000002.1"/>
</dbReference>
<feature type="transmembrane region" description="Helical" evidence="1">
    <location>
        <begin position="280"/>
        <end position="304"/>
    </location>
</feature>